<dbReference type="CDD" id="cd07067">
    <property type="entry name" value="HP_PGM_like"/>
    <property type="match status" value="1"/>
</dbReference>
<evidence type="ECO:0000313" key="2">
    <source>
        <dbReference type="Proteomes" id="UP000321814"/>
    </source>
</evidence>
<accession>A0A5C8M1M6</accession>
<dbReference type="InterPro" id="IPR029033">
    <property type="entry name" value="His_PPase_superfam"/>
</dbReference>
<sequence>MKVIWMKAVLYLMRHATADVRNSMVDEADRCLNEKGRLQARRVAAFMQKHGLLPDRIFCSPHTKAVQTAALVRKDSGVKVLVEEWPCLLPAVPAVEAKTHLFSQLQDNEAVLLVGHEPEMALLVNELLGLDKTFLELKKASLTCLELGTEATVPVRLAWSVPAKFM</sequence>
<evidence type="ECO:0000313" key="1">
    <source>
        <dbReference type="EMBL" id="TXK83027.1"/>
    </source>
</evidence>
<dbReference type="SUPFAM" id="SSF53254">
    <property type="entry name" value="Phosphoglycerate mutase-like"/>
    <property type="match status" value="1"/>
</dbReference>
<dbReference type="Gene3D" id="3.40.50.1240">
    <property type="entry name" value="Phosphoglycerate mutase-like"/>
    <property type="match status" value="1"/>
</dbReference>
<dbReference type="InterPro" id="IPR013078">
    <property type="entry name" value="His_Pase_superF_clade-1"/>
</dbReference>
<dbReference type="AlphaFoldDB" id="A0A5C8M1M6"/>
<dbReference type="OrthoDB" id="9810154at2"/>
<protein>
    <submittedName>
        <fullName evidence="1">Phosphohistidine phosphatase</fullName>
    </submittedName>
</protein>
<reference evidence="1 2" key="1">
    <citation type="submission" date="2019-08" db="EMBL/GenBank/DDBJ databases">
        <title>Draft genome analysis of Rheinheimera tangshanensis isolated from the roots of fresh rice plants (Oryza sativa).</title>
        <authorList>
            <person name="Yu Q."/>
            <person name="Qi Y."/>
            <person name="Zhang H."/>
            <person name="Pu J."/>
        </authorList>
    </citation>
    <scope>NUCLEOTIDE SEQUENCE [LARGE SCALE GENOMIC DNA]</scope>
    <source>
        <strain evidence="1 2">JA3-B52</strain>
    </source>
</reference>
<dbReference type="Proteomes" id="UP000321814">
    <property type="component" value="Unassembled WGS sequence"/>
</dbReference>
<gene>
    <name evidence="1" type="ORF">FU839_01750</name>
</gene>
<proteinExistence type="predicted"/>
<name>A0A5C8M1M6_9GAMM</name>
<dbReference type="EMBL" id="VRLR01000001">
    <property type="protein sequence ID" value="TXK83027.1"/>
    <property type="molecule type" value="Genomic_DNA"/>
</dbReference>
<keyword evidence="2" id="KW-1185">Reference proteome</keyword>
<dbReference type="Pfam" id="PF00300">
    <property type="entry name" value="His_Phos_1"/>
    <property type="match status" value="1"/>
</dbReference>
<organism evidence="1 2">
    <name type="scientific">Rheinheimera tangshanensis</name>
    <dbReference type="NCBI Taxonomy" id="400153"/>
    <lineage>
        <taxon>Bacteria</taxon>
        <taxon>Pseudomonadati</taxon>
        <taxon>Pseudomonadota</taxon>
        <taxon>Gammaproteobacteria</taxon>
        <taxon>Chromatiales</taxon>
        <taxon>Chromatiaceae</taxon>
        <taxon>Rheinheimera</taxon>
    </lineage>
</organism>
<comment type="caution">
    <text evidence="1">The sequence shown here is derived from an EMBL/GenBank/DDBJ whole genome shotgun (WGS) entry which is preliminary data.</text>
</comment>